<reference evidence="2 3" key="1">
    <citation type="submission" date="2024-02" db="EMBL/GenBank/DDBJ databases">
        <title>Complete sequences of two Paenibacillus sp. strains and one Lysinibacillus strain isolated from the environment on STAA medium highlight biotechnological potential.</title>
        <authorList>
            <person name="Attere S.A."/>
            <person name="Piche L.C."/>
            <person name="Intertaglia L."/>
            <person name="Lami R."/>
            <person name="Charette S.J."/>
            <person name="Vincent A.T."/>
        </authorList>
    </citation>
    <scope>NUCLEOTIDE SEQUENCE [LARGE SCALE GENOMIC DNA]</scope>
    <source>
        <strain evidence="2 3">Y5S-7</strain>
    </source>
</reference>
<keyword evidence="1" id="KW-0472">Membrane</keyword>
<dbReference type="AlphaFoldDB" id="A0ABD8AKP6"/>
<feature type="transmembrane region" description="Helical" evidence="1">
    <location>
        <begin position="5"/>
        <end position="27"/>
    </location>
</feature>
<organism evidence="2 3">
    <name type="scientific">Paenibacillus amylolyticus</name>
    <dbReference type="NCBI Taxonomy" id="1451"/>
    <lineage>
        <taxon>Bacteria</taxon>
        <taxon>Bacillati</taxon>
        <taxon>Bacillota</taxon>
        <taxon>Bacilli</taxon>
        <taxon>Bacillales</taxon>
        <taxon>Paenibacillaceae</taxon>
        <taxon>Paenibacillus</taxon>
    </lineage>
</organism>
<proteinExistence type="predicted"/>
<keyword evidence="1" id="KW-1133">Transmembrane helix</keyword>
<dbReference type="GeneID" id="93477093"/>
<evidence type="ECO:0000313" key="2">
    <source>
        <dbReference type="EMBL" id="WWP18112.1"/>
    </source>
</evidence>
<name>A0ABD8AKP6_PAEAM</name>
<dbReference type="RefSeq" id="WP_076327461.1">
    <property type="nucleotide sequence ID" value="NZ_CP145892.1"/>
</dbReference>
<dbReference type="EMBL" id="CP145892">
    <property type="protein sequence ID" value="WWP18112.1"/>
    <property type="molecule type" value="Genomic_DNA"/>
</dbReference>
<accession>A0ABD8AKP6</accession>
<protein>
    <submittedName>
        <fullName evidence="2">Uncharacterized protein</fullName>
    </submittedName>
</protein>
<sequence>MNKYVLHIVASVVCILLPAVGLLYVLWDSHQPKIGPVGDGKPNYPSISQWISISSSFILGVVNLPLSIIRYRQKAKEDIKS</sequence>
<feature type="transmembrane region" description="Helical" evidence="1">
    <location>
        <begin position="47"/>
        <end position="66"/>
    </location>
</feature>
<gene>
    <name evidence="2" type="ORF">V6668_16470</name>
</gene>
<evidence type="ECO:0000256" key="1">
    <source>
        <dbReference type="SAM" id="Phobius"/>
    </source>
</evidence>
<evidence type="ECO:0000313" key="3">
    <source>
        <dbReference type="Proteomes" id="UP001364764"/>
    </source>
</evidence>
<dbReference type="Proteomes" id="UP001364764">
    <property type="component" value="Chromosome"/>
</dbReference>
<keyword evidence="1" id="KW-0812">Transmembrane</keyword>